<keyword evidence="3" id="KW-1185">Reference proteome</keyword>
<feature type="compositionally biased region" description="Polar residues" evidence="1">
    <location>
        <begin position="135"/>
        <end position="152"/>
    </location>
</feature>
<organism evidence="2 3">
    <name type="scientific">Catenaria anguillulae PL171</name>
    <dbReference type="NCBI Taxonomy" id="765915"/>
    <lineage>
        <taxon>Eukaryota</taxon>
        <taxon>Fungi</taxon>
        <taxon>Fungi incertae sedis</taxon>
        <taxon>Blastocladiomycota</taxon>
        <taxon>Blastocladiomycetes</taxon>
        <taxon>Blastocladiales</taxon>
        <taxon>Catenariaceae</taxon>
        <taxon>Catenaria</taxon>
    </lineage>
</organism>
<gene>
    <name evidence="2" type="ORF">BCR44DRAFT_1225389</name>
</gene>
<evidence type="ECO:0000313" key="2">
    <source>
        <dbReference type="EMBL" id="ORZ32835.1"/>
    </source>
</evidence>
<protein>
    <submittedName>
        <fullName evidence="2">Uncharacterized protein</fullName>
    </submittedName>
</protein>
<feature type="compositionally biased region" description="Acidic residues" evidence="1">
    <location>
        <begin position="122"/>
        <end position="133"/>
    </location>
</feature>
<feature type="compositionally biased region" description="Acidic residues" evidence="1">
    <location>
        <begin position="237"/>
        <end position="246"/>
    </location>
</feature>
<dbReference type="AlphaFoldDB" id="A0A1Y2HE56"/>
<name>A0A1Y2HE56_9FUNG</name>
<evidence type="ECO:0000256" key="1">
    <source>
        <dbReference type="SAM" id="MobiDB-lite"/>
    </source>
</evidence>
<evidence type="ECO:0000313" key="3">
    <source>
        <dbReference type="Proteomes" id="UP000193411"/>
    </source>
</evidence>
<feature type="region of interest" description="Disordered" evidence="1">
    <location>
        <begin position="1"/>
        <end position="265"/>
    </location>
</feature>
<feature type="compositionally biased region" description="Basic residues" evidence="1">
    <location>
        <begin position="1"/>
        <end position="10"/>
    </location>
</feature>
<feature type="compositionally biased region" description="Polar residues" evidence="1">
    <location>
        <begin position="11"/>
        <end position="37"/>
    </location>
</feature>
<reference evidence="2 3" key="1">
    <citation type="submission" date="2016-07" db="EMBL/GenBank/DDBJ databases">
        <title>Pervasive Adenine N6-methylation of Active Genes in Fungi.</title>
        <authorList>
            <consortium name="DOE Joint Genome Institute"/>
            <person name="Mondo S.J."/>
            <person name="Dannebaum R.O."/>
            <person name="Kuo R.C."/>
            <person name="Labutti K."/>
            <person name="Haridas S."/>
            <person name="Kuo A."/>
            <person name="Salamov A."/>
            <person name="Ahrendt S.R."/>
            <person name="Lipzen A."/>
            <person name="Sullivan W."/>
            <person name="Andreopoulos W.B."/>
            <person name="Clum A."/>
            <person name="Lindquist E."/>
            <person name="Daum C."/>
            <person name="Ramamoorthy G.K."/>
            <person name="Gryganskyi A."/>
            <person name="Culley D."/>
            <person name="Magnuson J.K."/>
            <person name="James T.Y."/>
            <person name="O'Malley M.A."/>
            <person name="Stajich J.E."/>
            <person name="Spatafora J.W."/>
            <person name="Visel A."/>
            <person name="Grigoriev I.V."/>
        </authorList>
    </citation>
    <scope>NUCLEOTIDE SEQUENCE [LARGE SCALE GENOMIC DNA]</scope>
    <source>
        <strain evidence="2 3">PL171</strain>
    </source>
</reference>
<dbReference type="Proteomes" id="UP000193411">
    <property type="component" value="Unassembled WGS sequence"/>
</dbReference>
<dbReference type="EMBL" id="MCFL01000041">
    <property type="protein sequence ID" value="ORZ32835.1"/>
    <property type="molecule type" value="Genomic_DNA"/>
</dbReference>
<accession>A0A1Y2HE56</accession>
<proteinExistence type="predicted"/>
<sequence>MSRNHQRTKRTMQQPILSNNINRKNKQPALTKTTITDENAAHVGEVQDDFGDECHGADSAGQGQEPETESVGLGPELPQTTDSDAVDPNPETHELAAPKPTSIDAHAEQLQPSVHQHLTSEELLDWVEDDIVDESQPSTETSVALNVDNSPAPSAASFVVHAPSSSSHTTASTAIPPSPAPTVDPLVPAPGSAPASRPSSPAADPAAGMIGDPLVAGETAPAAAATNGSAKRSLEMVDTDDFDPCNEPETSTSYKRLRTSDEHNK</sequence>
<comment type="caution">
    <text evidence="2">The sequence shown here is derived from an EMBL/GenBank/DDBJ whole genome shotgun (WGS) entry which is preliminary data.</text>
</comment>
<feature type="compositionally biased region" description="Low complexity" evidence="1">
    <location>
        <begin position="216"/>
        <end position="230"/>
    </location>
</feature>
<feature type="compositionally biased region" description="Low complexity" evidence="1">
    <location>
        <begin position="162"/>
        <end position="175"/>
    </location>
</feature>
<feature type="compositionally biased region" description="Low complexity" evidence="1">
    <location>
        <begin position="189"/>
        <end position="207"/>
    </location>
</feature>